<dbReference type="Pfam" id="PF00753">
    <property type="entry name" value="Lactamase_B"/>
    <property type="match status" value="1"/>
</dbReference>
<dbReference type="AlphaFoldDB" id="C3X8B0"/>
<dbReference type="PANTHER" id="PTHR13754">
    <property type="entry name" value="METALLO-BETA-LACTAMASE SUPERFAMILY PROTEIN"/>
    <property type="match status" value="1"/>
</dbReference>
<dbReference type="eggNOG" id="COG1237">
    <property type="taxonomic scope" value="Bacteria"/>
</dbReference>
<feature type="domain" description="Metallo-beta-lactamase" evidence="1">
    <location>
        <begin position="26"/>
        <end position="220"/>
    </location>
</feature>
<dbReference type="HOGENOM" id="CLU_036012_0_0_4"/>
<evidence type="ECO:0000259" key="1">
    <source>
        <dbReference type="SMART" id="SM00849"/>
    </source>
</evidence>
<keyword evidence="3" id="KW-1185">Reference proteome</keyword>
<dbReference type="InterPro" id="IPR041712">
    <property type="entry name" value="DHPS-like_MBL-fold"/>
</dbReference>
<dbReference type="Proteomes" id="UP000005089">
    <property type="component" value="Unassembled WGS sequence"/>
</dbReference>
<reference evidence="2 3" key="1">
    <citation type="submission" date="2009-02" db="EMBL/GenBank/DDBJ databases">
        <title>The Genome Sequence of Oxalobacter formigenes OXCC13.</title>
        <authorList>
            <consortium name="The Broad Institute Genome Sequencing Platform"/>
            <person name="Ward D."/>
            <person name="Young S.K."/>
            <person name="Kodira C.D."/>
            <person name="Zeng Q."/>
            <person name="Koehrsen M."/>
            <person name="Alvarado L."/>
            <person name="Berlin A."/>
            <person name="Borenstein D."/>
            <person name="Chen Z."/>
            <person name="Engels R."/>
            <person name="Freedman E."/>
            <person name="Gellesch M."/>
            <person name="Goldberg J."/>
            <person name="Griggs A."/>
            <person name="Gujja S."/>
            <person name="Heiman D."/>
            <person name="Hepburn T."/>
            <person name="Howarth C."/>
            <person name="Jen D."/>
            <person name="Larson L."/>
            <person name="Lewis B."/>
            <person name="Mehta T."/>
            <person name="Park D."/>
            <person name="Pearson M."/>
            <person name="Roberts A."/>
            <person name="Saif S."/>
            <person name="Shea T."/>
            <person name="Shenoy N."/>
            <person name="Sisk P."/>
            <person name="Stolte C."/>
            <person name="Sykes S."/>
            <person name="Walk T."/>
            <person name="White J."/>
            <person name="Yandava C."/>
            <person name="Allison M.J."/>
            <person name="Lander E."/>
            <person name="Nusbaum C."/>
            <person name="Galagan J."/>
            <person name="Birren B."/>
        </authorList>
    </citation>
    <scope>NUCLEOTIDE SEQUENCE [LARGE SCALE GENOMIC DNA]</scope>
    <source>
        <strain evidence="2 3">OXCC13</strain>
    </source>
</reference>
<dbReference type="InterPro" id="IPR001279">
    <property type="entry name" value="Metallo-B-lactamas"/>
</dbReference>
<gene>
    <name evidence="2" type="ORF">OFBG_00464</name>
</gene>
<name>C3X8B0_OXAFO</name>
<dbReference type="GeneID" id="77135623"/>
<dbReference type="SUPFAM" id="SSF56281">
    <property type="entry name" value="Metallo-hydrolase/oxidoreductase"/>
    <property type="match status" value="1"/>
</dbReference>
<dbReference type="STRING" id="847.BRW83_1783"/>
<dbReference type="CDD" id="cd07713">
    <property type="entry name" value="DHPS-like_MBL-fold"/>
    <property type="match status" value="1"/>
</dbReference>
<organism evidence="2 3">
    <name type="scientific">Oxalobacter formigenes OXCC13</name>
    <dbReference type="NCBI Taxonomy" id="556269"/>
    <lineage>
        <taxon>Bacteria</taxon>
        <taxon>Pseudomonadati</taxon>
        <taxon>Pseudomonadota</taxon>
        <taxon>Betaproteobacteria</taxon>
        <taxon>Burkholderiales</taxon>
        <taxon>Oxalobacteraceae</taxon>
        <taxon>Oxalobacter</taxon>
    </lineage>
</organism>
<dbReference type="RefSeq" id="WP_005879903.1">
    <property type="nucleotide sequence ID" value="NZ_CP019430.1"/>
</dbReference>
<evidence type="ECO:0000313" key="3">
    <source>
        <dbReference type="Proteomes" id="UP000005089"/>
    </source>
</evidence>
<dbReference type="GO" id="GO:0016740">
    <property type="term" value="F:transferase activity"/>
    <property type="evidence" value="ECO:0007669"/>
    <property type="project" value="TreeGrafter"/>
</dbReference>
<dbReference type="EMBL" id="GG658170">
    <property type="protein sequence ID" value="EEO29436.1"/>
    <property type="molecule type" value="Genomic_DNA"/>
</dbReference>
<dbReference type="Gene3D" id="3.60.15.10">
    <property type="entry name" value="Ribonuclease Z/Hydroxyacylglutathione hydrolase-like"/>
    <property type="match status" value="1"/>
</dbReference>
<dbReference type="OrthoDB" id="9784009at2"/>
<protein>
    <submittedName>
        <fullName evidence="2">Metallo-beta-lactamase domain protein</fullName>
    </submittedName>
</protein>
<accession>C3X8B0</accession>
<dbReference type="PANTHER" id="PTHR13754:SF13">
    <property type="entry name" value="METALLO-BETA-LACTAMASE SUPERFAMILY PROTEIN (AFU_ORTHOLOGUE AFUA_3G07630)"/>
    <property type="match status" value="1"/>
</dbReference>
<dbReference type="InterPro" id="IPR036866">
    <property type="entry name" value="RibonucZ/Hydroxyglut_hydro"/>
</dbReference>
<proteinExistence type="predicted"/>
<sequence>MPAAPNPVLSVLADDTVSSEEFVCEHALSILIRLPNGKRWLFDTGTTDVYLENAKRMGESLDDLSGIVISHGHEDHTGGLMFYPRLKGKPPVFGHPYIWHKSYQVRPDKPLRITGIPYMSRMHVSPVFVPVNNTKQLDDDLYFFTDIPREPGSFAPTQGNFFNEDGTGPVPLIDDGSLVVKTGKGLVVVMGCAHAGYTNILKAVHKAFPEENLMAVIGGLHLGNASEAVLKEAADFTDDIRTADFRFYGGHCTGDKAIAYFKSRFGDDAVQSLGSGKVIAFE</sequence>
<evidence type="ECO:0000313" key="2">
    <source>
        <dbReference type="EMBL" id="EEO29436.1"/>
    </source>
</evidence>
<dbReference type="InterPro" id="IPR052926">
    <property type="entry name" value="Metallo-beta-lactamase_dom"/>
</dbReference>
<dbReference type="SMART" id="SM00849">
    <property type="entry name" value="Lactamase_B"/>
    <property type="match status" value="1"/>
</dbReference>